<dbReference type="EMBL" id="JAYMYQ010000003">
    <property type="protein sequence ID" value="KAK7344687.1"/>
    <property type="molecule type" value="Genomic_DNA"/>
</dbReference>
<protein>
    <submittedName>
        <fullName evidence="1">Uncharacterized protein</fullName>
    </submittedName>
</protein>
<name>A0AAN9QR17_CANGL</name>
<dbReference type="Proteomes" id="UP001367508">
    <property type="component" value="Unassembled WGS sequence"/>
</dbReference>
<organism evidence="1 2">
    <name type="scientific">Canavalia gladiata</name>
    <name type="common">Sword bean</name>
    <name type="synonym">Dolichos gladiatus</name>
    <dbReference type="NCBI Taxonomy" id="3824"/>
    <lineage>
        <taxon>Eukaryota</taxon>
        <taxon>Viridiplantae</taxon>
        <taxon>Streptophyta</taxon>
        <taxon>Embryophyta</taxon>
        <taxon>Tracheophyta</taxon>
        <taxon>Spermatophyta</taxon>
        <taxon>Magnoliopsida</taxon>
        <taxon>eudicotyledons</taxon>
        <taxon>Gunneridae</taxon>
        <taxon>Pentapetalae</taxon>
        <taxon>rosids</taxon>
        <taxon>fabids</taxon>
        <taxon>Fabales</taxon>
        <taxon>Fabaceae</taxon>
        <taxon>Papilionoideae</taxon>
        <taxon>50 kb inversion clade</taxon>
        <taxon>NPAAA clade</taxon>
        <taxon>indigoferoid/millettioid clade</taxon>
        <taxon>Phaseoleae</taxon>
        <taxon>Canavalia</taxon>
    </lineage>
</organism>
<gene>
    <name evidence="1" type="ORF">VNO77_14603</name>
</gene>
<evidence type="ECO:0000313" key="1">
    <source>
        <dbReference type="EMBL" id="KAK7344687.1"/>
    </source>
</evidence>
<accession>A0AAN9QR17</accession>
<sequence>MALAASLGIGNLLDARGFADVGQRLHEPCIVFTRDLAIIHLALVGIFQPQPELVYLMLDSRSLPTRIPRGQVAFRQAIVGMEPNLHDFGCWVNDAYNSDMRWRLAAPNKLETSPINIPRSNGTLQFYTSYWSWPNRLI</sequence>
<keyword evidence="2" id="KW-1185">Reference proteome</keyword>
<proteinExistence type="predicted"/>
<comment type="caution">
    <text evidence="1">The sequence shown here is derived from an EMBL/GenBank/DDBJ whole genome shotgun (WGS) entry which is preliminary data.</text>
</comment>
<dbReference type="AlphaFoldDB" id="A0AAN9QR17"/>
<reference evidence="1 2" key="1">
    <citation type="submission" date="2024-01" db="EMBL/GenBank/DDBJ databases">
        <title>The genomes of 5 underutilized Papilionoideae crops provide insights into root nodulation and disease resistanc.</title>
        <authorList>
            <person name="Jiang F."/>
        </authorList>
    </citation>
    <scope>NUCLEOTIDE SEQUENCE [LARGE SCALE GENOMIC DNA]</scope>
    <source>
        <strain evidence="1">LVBAO_FW01</strain>
        <tissue evidence="1">Leaves</tissue>
    </source>
</reference>
<evidence type="ECO:0000313" key="2">
    <source>
        <dbReference type="Proteomes" id="UP001367508"/>
    </source>
</evidence>